<dbReference type="GO" id="GO:0045943">
    <property type="term" value="P:positive regulation of transcription by RNA polymerase I"/>
    <property type="evidence" value="ECO:0007669"/>
    <property type="project" value="TreeGrafter"/>
</dbReference>
<evidence type="ECO:0000256" key="6">
    <source>
        <dbReference type="PROSITE-ProRule" id="PRU00221"/>
    </source>
</evidence>
<dbReference type="PROSITE" id="PS00678">
    <property type="entry name" value="WD_REPEATS_1"/>
    <property type="match status" value="1"/>
</dbReference>
<evidence type="ECO:0000313" key="9">
    <source>
        <dbReference type="Proteomes" id="UP000327013"/>
    </source>
</evidence>
<dbReference type="GO" id="GO:0006364">
    <property type="term" value="P:rRNA processing"/>
    <property type="evidence" value="ECO:0007669"/>
    <property type="project" value="UniProtKB-KW"/>
</dbReference>
<keyword evidence="9" id="KW-1185">Reference proteome</keyword>
<dbReference type="CDD" id="cd00200">
    <property type="entry name" value="WD40"/>
    <property type="match status" value="1"/>
</dbReference>
<feature type="repeat" description="WD" evidence="6">
    <location>
        <begin position="256"/>
        <end position="288"/>
    </location>
</feature>
<dbReference type="InterPro" id="IPR001680">
    <property type="entry name" value="WD40_rpt"/>
</dbReference>
<evidence type="ECO:0000259" key="7">
    <source>
        <dbReference type="Pfam" id="PF09384"/>
    </source>
</evidence>
<dbReference type="Gene3D" id="2.130.10.10">
    <property type="entry name" value="YVTN repeat-like/Quinoprotein amine dehydrogenase"/>
    <property type="match status" value="2"/>
</dbReference>
<dbReference type="EMBL" id="VIBQ01000066">
    <property type="protein sequence ID" value="KAB8576210.1"/>
    <property type="molecule type" value="Genomic_DNA"/>
</dbReference>
<evidence type="ECO:0000256" key="2">
    <source>
        <dbReference type="ARBA" id="ARBA00022552"/>
    </source>
</evidence>
<dbReference type="AlphaFoldDB" id="A0A5N6L1W5"/>
<comment type="subcellular location">
    <subcellularLocation>
        <location evidence="1">Nucleus</location>
        <location evidence="1">Nucleolus</location>
    </subcellularLocation>
</comment>
<protein>
    <recommendedName>
        <fullName evidence="7">U3 small nucleolar RNA-associated protein 15 C-terminal domain-containing protein</fullName>
    </recommendedName>
</protein>
<dbReference type="InterPro" id="IPR020472">
    <property type="entry name" value="WD40_PAC1"/>
</dbReference>
<dbReference type="Pfam" id="PF00400">
    <property type="entry name" value="WD40"/>
    <property type="match status" value="3"/>
</dbReference>
<dbReference type="InterPro" id="IPR018983">
    <property type="entry name" value="U3_snoRNA-assocProt_15_C"/>
</dbReference>
<dbReference type="PRINTS" id="PR00320">
    <property type="entry name" value="GPROTEINBRPT"/>
</dbReference>
<keyword evidence="2" id="KW-0698">rRNA processing</keyword>
<accession>A0A5N6L1W5</accession>
<evidence type="ECO:0000256" key="3">
    <source>
        <dbReference type="ARBA" id="ARBA00022574"/>
    </source>
</evidence>
<name>A0A5N6L1W5_9ROSI</name>
<dbReference type="Pfam" id="PF09384">
    <property type="entry name" value="UTP15_C"/>
    <property type="match status" value="1"/>
</dbReference>
<dbReference type="InterPro" id="IPR019775">
    <property type="entry name" value="WD40_repeat_CS"/>
</dbReference>
<evidence type="ECO:0000256" key="1">
    <source>
        <dbReference type="ARBA" id="ARBA00004604"/>
    </source>
</evidence>
<dbReference type="OrthoDB" id="431715at2759"/>
<dbReference type="PANTHER" id="PTHR19924:SF26">
    <property type="entry name" value="U3 SMALL NUCLEOLAR RNA-ASSOCIATED PROTEIN 15 HOMOLOG"/>
    <property type="match status" value="1"/>
</dbReference>
<evidence type="ECO:0000256" key="4">
    <source>
        <dbReference type="ARBA" id="ARBA00022737"/>
    </source>
</evidence>
<keyword evidence="3 6" id="KW-0853">WD repeat</keyword>
<gene>
    <name evidence="8" type="ORF">FH972_025738</name>
</gene>
<feature type="repeat" description="WD" evidence="6">
    <location>
        <begin position="171"/>
        <end position="214"/>
    </location>
</feature>
<dbReference type="Proteomes" id="UP000327013">
    <property type="component" value="Unassembled WGS sequence"/>
</dbReference>
<dbReference type="PROSITE" id="PS50082">
    <property type="entry name" value="WD_REPEATS_2"/>
    <property type="match status" value="3"/>
</dbReference>
<keyword evidence="4" id="KW-0677">Repeat</keyword>
<sequence>MAAPVNALQPLKLPAGPAPLTPEQRYWRSFKAAQLLPSPHSSPVTHISYPSTASTSPLPEVFAVTSGSRVQILSSRTRKVVKTINRFGFDDIAHSGEIRRDGRVLAAGGDSGAVQVFDINSRAILKTWKEHKQPVWSTQWNPQDNTMLMSASDDRTVRLWDLPSQESITKMVGHQDYVRCGAWMPGQSAGLFVSGSYDQTVRLWDQRTPDRAVMVFKHAAAVESVLPLTSGTTVLSAADNQISVLDLVAAKPLDILRNHQKTVTCLALASNGTRVLSGALDGHVKVFETTGWIVVAGSKYSSPVLSLSVIASGSSREDKHLAVGLQSGVLSLKTRVSGQQKVQQREREQEMQALMAGKIDEFDKKNKRKKRTQGIEKKLRGLDYNGDGAEIVIEGNERRKKRKIPQWDAALRKAQYGTALDIALAEKPPNPTTVLTLLTALRDRSALRVALKDRDEATLQPIMKWLSKHVSDPRHLVLTTRVSMLVLEMYAENLGQSATIDGLVERLHDQWIGLELVPALLLGPRSSIVAPFIQSAPCLKHRPEDKVAHMLGSNVQDMRGKPTGSLARLIKPRHRGGTRQSLHGVWVWPASTLLCSPQRWCPTSLSTNPTTA</sequence>
<dbReference type="PANTHER" id="PTHR19924">
    <property type="entry name" value="UTP15 U3 SMALL NUCLEOLAR RNA-ASSOCIATED PROTEIN 15 FAMILY MEMBER"/>
    <property type="match status" value="1"/>
</dbReference>
<keyword evidence="5" id="KW-0539">Nucleus</keyword>
<feature type="domain" description="U3 small nucleolar RNA-associated protein 15 C-terminal" evidence="7">
    <location>
        <begin position="383"/>
        <end position="509"/>
    </location>
</feature>
<dbReference type="SMART" id="SM00320">
    <property type="entry name" value="WD40"/>
    <property type="match status" value="6"/>
</dbReference>
<comment type="caution">
    <text evidence="8">The sequence shown here is derived from an EMBL/GenBank/DDBJ whole genome shotgun (WGS) entry which is preliminary data.</text>
</comment>
<dbReference type="GO" id="GO:0005730">
    <property type="term" value="C:nucleolus"/>
    <property type="evidence" value="ECO:0007669"/>
    <property type="project" value="UniProtKB-SubCell"/>
</dbReference>
<organism evidence="8 9">
    <name type="scientific">Carpinus fangiana</name>
    <dbReference type="NCBI Taxonomy" id="176857"/>
    <lineage>
        <taxon>Eukaryota</taxon>
        <taxon>Viridiplantae</taxon>
        <taxon>Streptophyta</taxon>
        <taxon>Embryophyta</taxon>
        <taxon>Tracheophyta</taxon>
        <taxon>Spermatophyta</taxon>
        <taxon>Magnoliopsida</taxon>
        <taxon>eudicotyledons</taxon>
        <taxon>Gunneridae</taxon>
        <taxon>Pentapetalae</taxon>
        <taxon>rosids</taxon>
        <taxon>fabids</taxon>
        <taxon>Fagales</taxon>
        <taxon>Betulaceae</taxon>
        <taxon>Carpinus</taxon>
    </lineage>
</organism>
<feature type="repeat" description="WD" evidence="6">
    <location>
        <begin position="128"/>
        <end position="170"/>
    </location>
</feature>
<proteinExistence type="predicted"/>
<dbReference type="SUPFAM" id="SSF50978">
    <property type="entry name" value="WD40 repeat-like"/>
    <property type="match status" value="1"/>
</dbReference>
<evidence type="ECO:0000313" key="8">
    <source>
        <dbReference type="EMBL" id="KAB8576210.1"/>
    </source>
</evidence>
<dbReference type="InterPro" id="IPR015943">
    <property type="entry name" value="WD40/YVTN_repeat-like_dom_sf"/>
</dbReference>
<dbReference type="InterPro" id="IPR036322">
    <property type="entry name" value="WD40_repeat_dom_sf"/>
</dbReference>
<reference evidence="8 9" key="1">
    <citation type="submission" date="2019-06" db="EMBL/GenBank/DDBJ databases">
        <title>A chromosomal-level reference genome of Carpinus fangiana (Coryloideae, Betulaceae).</title>
        <authorList>
            <person name="Yang X."/>
            <person name="Wang Z."/>
            <person name="Zhang L."/>
            <person name="Hao G."/>
            <person name="Liu J."/>
            <person name="Yang Y."/>
        </authorList>
    </citation>
    <scope>NUCLEOTIDE SEQUENCE [LARGE SCALE GENOMIC DNA]</scope>
    <source>
        <strain evidence="8">Cfa_2016G</strain>
        <tissue evidence="8">Leaf</tissue>
    </source>
</reference>
<dbReference type="PROSITE" id="PS50294">
    <property type="entry name" value="WD_REPEATS_REGION"/>
    <property type="match status" value="3"/>
</dbReference>
<evidence type="ECO:0000256" key="5">
    <source>
        <dbReference type="ARBA" id="ARBA00023242"/>
    </source>
</evidence>